<keyword evidence="9" id="KW-0828">Tyrosine catabolism</keyword>
<evidence type="ECO:0000256" key="11">
    <source>
        <dbReference type="PIRSR" id="PIRSR605959-1"/>
    </source>
</evidence>
<evidence type="ECO:0000256" key="4">
    <source>
        <dbReference type="ARBA" id="ARBA00012094"/>
    </source>
</evidence>
<dbReference type="InterPro" id="IPR005959">
    <property type="entry name" value="Fumarylacetoacetase"/>
</dbReference>
<evidence type="ECO:0000259" key="14">
    <source>
        <dbReference type="Pfam" id="PF01557"/>
    </source>
</evidence>
<evidence type="ECO:0000256" key="10">
    <source>
        <dbReference type="ARBA" id="ARBA00023232"/>
    </source>
</evidence>
<feature type="binding site" evidence="12">
    <location>
        <position position="116"/>
    </location>
    <ligand>
        <name>substrate</name>
    </ligand>
</feature>
<dbReference type="Gene3D" id="3.90.850.10">
    <property type="entry name" value="Fumarylacetoacetase-like, C-terminal domain"/>
    <property type="match status" value="1"/>
</dbReference>
<feature type="binding site" evidence="13">
    <location>
        <position position="168"/>
    </location>
    <ligand>
        <name>Ca(2+)</name>
        <dbReference type="ChEBI" id="CHEBI:29108"/>
    </ligand>
</feature>
<proteinExistence type="predicted"/>
<dbReference type="GO" id="GO:0046872">
    <property type="term" value="F:metal ion binding"/>
    <property type="evidence" value="ECO:0007669"/>
    <property type="project" value="UniProtKB-KW"/>
</dbReference>
<name>A0A7W7RTM5_9ACTN</name>
<dbReference type="Proteomes" id="UP000534286">
    <property type="component" value="Unassembled WGS sequence"/>
</dbReference>
<dbReference type="UniPathway" id="UPA00139">
    <property type="reaction ID" value="UER00341"/>
</dbReference>
<comment type="caution">
    <text evidence="16">The sequence shown here is derived from an EMBL/GenBank/DDBJ whole genome shotgun (WGS) entry which is preliminary data.</text>
</comment>
<feature type="binding site" evidence="13">
    <location>
        <position position="220"/>
    </location>
    <ligand>
        <name>Mg(2+)</name>
        <dbReference type="ChEBI" id="CHEBI:18420"/>
    </ligand>
</feature>
<feature type="binding site" evidence="12">
    <location>
        <position position="311"/>
    </location>
    <ligand>
        <name>substrate</name>
    </ligand>
</feature>
<evidence type="ECO:0000256" key="3">
    <source>
        <dbReference type="ARBA" id="ARBA00004782"/>
    </source>
</evidence>
<evidence type="ECO:0000259" key="15">
    <source>
        <dbReference type="Pfam" id="PF09298"/>
    </source>
</evidence>
<evidence type="ECO:0000256" key="9">
    <source>
        <dbReference type="ARBA" id="ARBA00022878"/>
    </source>
</evidence>
<dbReference type="GO" id="GO:0006559">
    <property type="term" value="P:L-phenylalanine catabolic process"/>
    <property type="evidence" value="ECO:0007669"/>
    <property type="project" value="UniProtKB-UniPathway"/>
</dbReference>
<dbReference type="Pfam" id="PF01557">
    <property type="entry name" value="FAA_hydrolase"/>
    <property type="match status" value="1"/>
</dbReference>
<keyword evidence="10" id="KW-0585">Phenylalanine catabolism</keyword>
<feature type="binding site" evidence="13">
    <location>
        <position position="224"/>
    </location>
    <ligand>
        <name>Mg(2+)</name>
        <dbReference type="ChEBI" id="CHEBI:18420"/>
    </ligand>
</feature>
<evidence type="ECO:0000313" key="17">
    <source>
        <dbReference type="Proteomes" id="UP000534286"/>
    </source>
</evidence>
<feature type="binding site" evidence="13">
    <location>
        <position position="200"/>
    </location>
    <ligand>
        <name>Ca(2+)</name>
        <dbReference type="ChEBI" id="CHEBI:29108"/>
    </ligand>
</feature>
<feature type="domain" description="Fumarylacetoacetase-like C-terminal" evidence="14">
    <location>
        <begin position="99"/>
        <end position="374"/>
    </location>
</feature>
<evidence type="ECO:0000313" key="16">
    <source>
        <dbReference type="EMBL" id="MBB4937945.1"/>
    </source>
</evidence>
<comment type="cofactor">
    <cofactor evidence="1 13">
        <name>Ca(2+)</name>
        <dbReference type="ChEBI" id="CHEBI:29108"/>
    </cofactor>
</comment>
<keyword evidence="5 13" id="KW-0479">Metal-binding</keyword>
<dbReference type="SUPFAM" id="SSF63433">
    <property type="entry name" value="Fumarylacetoacetate hydrolase, FAH, N-terminal domain"/>
    <property type="match status" value="1"/>
</dbReference>
<dbReference type="PANTHER" id="PTHR43069">
    <property type="entry name" value="FUMARYLACETOACETASE"/>
    <property type="match status" value="1"/>
</dbReference>
<feature type="binding site" evidence="12">
    <location>
        <position position="207"/>
    </location>
    <ligand>
        <name>substrate</name>
    </ligand>
</feature>
<dbReference type="Gene3D" id="2.30.30.230">
    <property type="entry name" value="Fumarylacetoacetase, N-terminal domain"/>
    <property type="match status" value="1"/>
</dbReference>
<feature type="binding site" evidence="12">
    <location>
        <position position="102"/>
    </location>
    <ligand>
        <name>substrate</name>
    </ligand>
</feature>
<keyword evidence="7 13" id="KW-0106">Calcium</keyword>
<comment type="pathway">
    <text evidence="3">Amino-acid degradation; L-phenylalanine degradation; acetoacetate and fumarate from L-phenylalanine: step 6/6.</text>
</comment>
<evidence type="ECO:0000256" key="5">
    <source>
        <dbReference type="ARBA" id="ARBA00022723"/>
    </source>
</evidence>
<evidence type="ECO:0000256" key="13">
    <source>
        <dbReference type="PIRSR" id="PIRSR605959-3"/>
    </source>
</evidence>
<dbReference type="InterPro" id="IPR011234">
    <property type="entry name" value="Fumarylacetoacetase-like_C"/>
</dbReference>
<feature type="binding site" evidence="13">
    <location>
        <position position="200"/>
    </location>
    <ligand>
        <name>Mg(2+)</name>
        <dbReference type="ChEBI" id="CHEBI:18420"/>
    </ligand>
</feature>
<keyword evidence="6 16" id="KW-0378">Hydrolase</keyword>
<dbReference type="AlphaFoldDB" id="A0A7W7RTM5"/>
<evidence type="ECO:0000256" key="6">
    <source>
        <dbReference type="ARBA" id="ARBA00022801"/>
    </source>
</evidence>
<dbReference type="EC" id="3.7.1.2" evidence="4"/>
<comment type="cofactor">
    <cofactor evidence="2 13">
        <name>Mg(2+)</name>
        <dbReference type="ChEBI" id="CHEBI:18420"/>
    </cofactor>
</comment>
<sequence length="378" mass="41003">MSWGLEHLPYGVFSRRKGEIPRVGVRYGEHVVDLAGALHDEVFATGSLNAFMARGATAWRDTRTVIQNKLSTDRAAIEAHLIPLEQVTLHLPIEVADYVDFYCSLEHATNLGRMFRPDEEPLKPNWRHLPVGYHGRAGTVVASGTPVVRPSGQRGAGVFGPSAKLDIEAELGFVVGTPTVLGERAGRFDDHVFGVTLINDWSARDIQAWEYVPLGPFLGKSFATSMSLWITPLAALSEARIPGRRQEPEPPAYLRRREPWGLDLTLEVTLNGEVVSHPPYRDMYWTPDQMLAHMTVNGASLRTGDLYASGTVSGPGPGERGSLIELTWNGAEPLKLPDGSARAFLEDGDTVTITASAPGPGGTVITLGEVTGTVLPAR</sequence>
<dbReference type="EMBL" id="JACHJU010000001">
    <property type="protein sequence ID" value="MBB4937945.1"/>
    <property type="molecule type" value="Genomic_DNA"/>
</dbReference>
<dbReference type="GO" id="GO:0006572">
    <property type="term" value="P:L-tyrosine catabolic process"/>
    <property type="evidence" value="ECO:0007669"/>
    <property type="project" value="UniProtKB-KW"/>
</dbReference>
<protein>
    <recommendedName>
        <fullName evidence="4">fumarylacetoacetase</fullName>
        <ecNumber evidence="4">3.7.1.2</ecNumber>
    </recommendedName>
</protein>
<evidence type="ECO:0000256" key="7">
    <source>
        <dbReference type="ARBA" id="ARBA00022837"/>
    </source>
</evidence>
<evidence type="ECO:0000256" key="1">
    <source>
        <dbReference type="ARBA" id="ARBA00001913"/>
    </source>
</evidence>
<dbReference type="NCBIfam" id="TIGR01266">
    <property type="entry name" value="fum_ac_acetase"/>
    <property type="match status" value="1"/>
</dbReference>
<dbReference type="InterPro" id="IPR015377">
    <property type="entry name" value="Fumarylacetoacetase_N"/>
</dbReference>
<feature type="domain" description="Fumarylacetoacetase N-terminal" evidence="15">
    <location>
        <begin position="7"/>
        <end position="92"/>
    </location>
</feature>
<reference evidence="16 17" key="1">
    <citation type="submission" date="2020-08" db="EMBL/GenBank/DDBJ databases">
        <title>Sequencing the genomes of 1000 actinobacteria strains.</title>
        <authorList>
            <person name="Klenk H.-P."/>
        </authorList>
    </citation>
    <scope>NUCLEOTIDE SEQUENCE [LARGE SCALE GENOMIC DNA]</scope>
    <source>
        <strain evidence="16 17">DSM 43023</strain>
    </source>
</reference>
<dbReference type="RefSeq" id="WP_184754227.1">
    <property type="nucleotide sequence ID" value="NZ_BAABEK010000014.1"/>
</dbReference>
<dbReference type="InterPro" id="IPR036663">
    <property type="entry name" value="Fumarylacetoacetase_C_sf"/>
</dbReference>
<dbReference type="FunFam" id="3.90.850.10:FF:000011">
    <property type="entry name" value="Fumarylacetoacetase"/>
    <property type="match status" value="1"/>
</dbReference>
<feature type="binding site" evidence="13">
    <location>
        <position position="100"/>
    </location>
    <ligand>
        <name>Ca(2+)</name>
        <dbReference type="ChEBI" id="CHEBI:29108"/>
    </ligand>
</feature>
<evidence type="ECO:0000256" key="2">
    <source>
        <dbReference type="ARBA" id="ARBA00001946"/>
    </source>
</evidence>
<evidence type="ECO:0000256" key="8">
    <source>
        <dbReference type="ARBA" id="ARBA00022842"/>
    </source>
</evidence>
<evidence type="ECO:0000256" key="12">
    <source>
        <dbReference type="PIRSR" id="PIRSR605959-2"/>
    </source>
</evidence>
<dbReference type="GO" id="GO:1902000">
    <property type="term" value="P:homogentisate catabolic process"/>
    <property type="evidence" value="ECO:0007669"/>
    <property type="project" value="TreeGrafter"/>
</dbReference>
<organism evidence="16 17">
    <name type="scientific">Streptosporangium album</name>
    <dbReference type="NCBI Taxonomy" id="47479"/>
    <lineage>
        <taxon>Bacteria</taxon>
        <taxon>Bacillati</taxon>
        <taxon>Actinomycetota</taxon>
        <taxon>Actinomycetes</taxon>
        <taxon>Streptosporangiales</taxon>
        <taxon>Streptosporangiaceae</taxon>
        <taxon>Streptosporangium</taxon>
    </lineage>
</organism>
<feature type="active site" description="Proton acceptor" evidence="11">
    <location>
        <position position="107"/>
    </location>
</feature>
<feature type="binding site" evidence="13">
    <location>
        <position position="170"/>
    </location>
    <ligand>
        <name>Ca(2+)</name>
        <dbReference type="ChEBI" id="CHEBI:29108"/>
    </ligand>
</feature>
<dbReference type="SUPFAM" id="SSF56529">
    <property type="entry name" value="FAH"/>
    <property type="match status" value="1"/>
</dbReference>
<dbReference type="PANTHER" id="PTHR43069:SF2">
    <property type="entry name" value="FUMARYLACETOACETASE"/>
    <property type="match status" value="1"/>
</dbReference>
<feature type="binding site" evidence="12">
    <location>
        <position position="211"/>
    </location>
    <ligand>
        <name>substrate</name>
    </ligand>
</feature>
<gene>
    <name evidence="16" type="ORF">FHR32_002250</name>
</gene>
<keyword evidence="8 13" id="KW-0460">Magnesium</keyword>
<keyword evidence="17" id="KW-1185">Reference proteome</keyword>
<dbReference type="GO" id="GO:0004334">
    <property type="term" value="F:fumarylacetoacetase activity"/>
    <property type="evidence" value="ECO:0007669"/>
    <property type="project" value="UniProtKB-EC"/>
</dbReference>
<accession>A0A7W7RTM5</accession>
<dbReference type="InterPro" id="IPR036462">
    <property type="entry name" value="Fumarylacetoacetase_N_sf"/>
</dbReference>
<dbReference type="Pfam" id="PF09298">
    <property type="entry name" value="FAA_hydrolase_N"/>
    <property type="match status" value="1"/>
</dbReference>